<protein>
    <recommendedName>
        <fullName evidence="3">Apea-like HEPN domain-containing protein</fullName>
    </recommendedName>
</protein>
<evidence type="ECO:0000313" key="2">
    <source>
        <dbReference type="Proteomes" id="UP000284434"/>
    </source>
</evidence>
<name>A0A413IBP5_9BACT</name>
<evidence type="ECO:0000313" key="1">
    <source>
        <dbReference type="EMBL" id="RGY06419.1"/>
    </source>
</evidence>
<gene>
    <name evidence="1" type="ORF">DXA53_09530</name>
</gene>
<reference evidence="1 2" key="1">
    <citation type="submission" date="2018-08" db="EMBL/GenBank/DDBJ databases">
        <title>A genome reference for cultivated species of the human gut microbiota.</title>
        <authorList>
            <person name="Zou Y."/>
            <person name="Xue W."/>
            <person name="Luo G."/>
        </authorList>
    </citation>
    <scope>NUCLEOTIDE SEQUENCE [LARGE SCALE GENOMIC DNA]</scope>
    <source>
        <strain evidence="1 2">OF03-11</strain>
    </source>
</reference>
<proteinExistence type="predicted"/>
<accession>A0A413IBP5</accession>
<dbReference type="Proteomes" id="UP000284434">
    <property type="component" value="Unassembled WGS sequence"/>
</dbReference>
<dbReference type="EMBL" id="QSCO01000012">
    <property type="protein sequence ID" value="RGY06419.1"/>
    <property type="molecule type" value="Genomic_DNA"/>
</dbReference>
<dbReference type="AlphaFoldDB" id="A0A413IBP5"/>
<sequence length="520" mass="59992">MIISYTHPYELTQTPMFADTEKDFEKIPVKSSGYIESNKFLVSLWNQVNTHICPKHCVDRAPWAYFPGKYVGKKTSVSVLGFCQTSIGELYFALEYHKKGDIDSLLVMRPTSKLKHEEIKRLTLLINDARACIDKTKLFLCKANVFAKLKRIRFAEYHASNFSIIPRDGGFDFFFYVDAIDKFEAEQQALERLYELCAFLTVETNIYCSFEEFSVRENELLPESKSSSPFIDDYVDYYPAIDNWKICISSYAYNFIGKRLLSIGRFEKRSEIEKFFISSCKHVQIGIETELRMGDVAIAGIPFGTIGLTKRDQRNKVEYMTSALMSYLSAVECATATEGHHETCKECGAVIYKIANRVRNLSAEFLGDDLGKVFHKLYSYRSKFLHTGRMASDANIVRTIPLLSEFSETGVKEFGNVAIKVDGKILSFNVSNIREWTTYILRCYYQKRILGRNSFANVFNDRREFSLADFPLRITAVSPEGGEQMKKMFIKTDTPQYKIRMFFTRVMRGLKRFCIRPNKS</sequence>
<comment type="caution">
    <text evidence="1">The sequence shown here is derived from an EMBL/GenBank/DDBJ whole genome shotgun (WGS) entry which is preliminary data.</text>
</comment>
<evidence type="ECO:0008006" key="3">
    <source>
        <dbReference type="Google" id="ProtNLM"/>
    </source>
</evidence>
<organism evidence="1 2">
    <name type="scientific">Odoribacter splanchnicus</name>
    <dbReference type="NCBI Taxonomy" id="28118"/>
    <lineage>
        <taxon>Bacteria</taxon>
        <taxon>Pseudomonadati</taxon>
        <taxon>Bacteroidota</taxon>
        <taxon>Bacteroidia</taxon>
        <taxon>Bacteroidales</taxon>
        <taxon>Odoribacteraceae</taxon>
        <taxon>Odoribacter</taxon>
    </lineage>
</organism>